<evidence type="ECO:0000256" key="1">
    <source>
        <dbReference type="SAM" id="MobiDB-lite"/>
    </source>
</evidence>
<dbReference type="Proteomes" id="UP001651690">
    <property type="component" value="Unassembled WGS sequence"/>
</dbReference>
<name>A0ABT1LXA4_9MYCO</name>
<dbReference type="EMBL" id="JANDBD010000001">
    <property type="protein sequence ID" value="MCP9271235.1"/>
    <property type="molecule type" value="Genomic_DNA"/>
</dbReference>
<comment type="caution">
    <text evidence="3">The sequence shown here is derived from an EMBL/GenBank/DDBJ whole genome shotgun (WGS) entry which is preliminary data.</text>
</comment>
<dbReference type="PROSITE" id="PS50943">
    <property type="entry name" value="HTH_CROC1"/>
    <property type="match status" value="1"/>
</dbReference>
<dbReference type="Gene3D" id="1.10.260.40">
    <property type="entry name" value="lambda repressor-like DNA-binding domains"/>
    <property type="match status" value="1"/>
</dbReference>
<dbReference type="RefSeq" id="WP_255058208.1">
    <property type="nucleotide sequence ID" value="NZ_JANDBD010000001.1"/>
</dbReference>
<organism evidence="3 4">
    <name type="scientific">Mycolicibacterium arenosum</name>
    <dbReference type="NCBI Taxonomy" id="2952157"/>
    <lineage>
        <taxon>Bacteria</taxon>
        <taxon>Bacillati</taxon>
        <taxon>Actinomycetota</taxon>
        <taxon>Actinomycetes</taxon>
        <taxon>Mycobacteriales</taxon>
        <taxon>Mycobacteriaceae</taxon>
        <taxon>Mycolicibacterium</taxon>
    </lineage>
</organism>
<gene>
    <name evidence="3" type="ORF">NM203_03435</name>
</gene>
<feature type="compositionally biased region" description="Polar residues" evidence="1">
    <location>
        <begin position="87"/>
        <end position="107"/>
    </location>
</feature>
<dbReference type="CDD" id="cd00093">
    <property type="entry name" value="HTH_XRE"/>
    <property type="match status" value="1"/>
</dbReference>
<feature type="region of interest" description="Disordered" evidence="1">
    <location>
        <begin position="85"/>
        <end position="107"/>
    </location>
</feature>
<feature type="domain" description="HTH cro/C1-type" evidence="2">
    <location>
        <begin position="28"/>
        <end position="80"/>
    </location>
</feature>
<dbReference type="SMART" id="SM00530">
    <property type="entry name" value="HTH_XRE"/>
    <property type="match status" value="1"/>
</dbReference>
<accession>A0ABT1LXA4</accession>
<evidence type="ECO:0000313" key="4">
    <source>
        <dbReference type="Proteomes" id="UP001651690"/>
    </source>
</evidence>
<reference evidence="3 4" key="1">
    <citation type="submission" date="2022-06" db="EMBL/GenBank/DDBJ databases">
        <title>Mycolicibacterium sp. CAU 1645 isolated from seawater.</title>
        <authorList>
            <person name="Kim W."/>
        </authorList>
    </citation>
    <scope>NUCLEOTIDE SEQUENCE [LARGE SCALE GENOMIC DNA]</scope>
    <source>
        <strain evidence="3 4">CAU 1645</strain>
    </source>
</reference>
<keyword evidence="4" id="KW-1185">Reference proteome</keyword>
<dbReference type="InterPro" id="IPR010982">
    <property type="entry name" value="Lambda_DNA-bd_dom_sf"/>
</dbReference>
<protein>
    <submittedName>
        <fullName evidence="3">Helix-turn-helix domain-containing protein</fullName>
    </submittedName>
</protein>
<sequence length="107" mass="11279">MQQRGRPARATRSREELARALVRTLGVARQEAGLTRPRLAELSGVSVHTIAKIEQSAVTDPGFTVVAALAGVLGISLDLLHRRAKDSASSAGVSRSTDFTAETESAP</sequence>
<evidence type="ECO:0000259" key="2">
    <source>
        <dbReference type="PROSITE" id="PS50943"/>
    </source>
</evidence>
<dbReference type="Pfam" id="PF13560">
    <property type="entry name" value="HTH_31"/>
    <property type="match status" value="1"/>
</dbReference>
<dbReference type="InterPro" id="IPR001387">
    <property type="entry name" value="Cro/C1-type_HTH"/>
</dbReference>
<dbReference type="SUPFAM" id="SSF47413">
    <property type="entry name" value="lambda repressor-like DNA-binding domains"/>
    <property type="match status" value="1"/>
</dbReference>
<proteinExistence type="predicted"/>
<evidence type="ECO:0000313" key="3">
    <source>
        <dbReference type="EMBL" id="MCP9271235.1"/>
    </source>
</evidence>